<gene>
    <name evidence="1" type="ORF">B0H16DRAFT_746274</name>
</gene>
<evidence type="ECO:0000313" key="1">
    <source>
        <dbReference type="EMBL" id="KAJ7754488.1"/>
    </source>
</evidence>
<dbReference type="EMBL" id="JARKIB010000052">
    <property type="protein sequence ID" value="KAJ7754488.1"/>
    <property type="molecule type" value="Genomic_DNA"/>
</dbReference>
<dbReference type="AlphaFoldDB" id="A0AAD7J0I2"/>
<reference evidence="1" key="1">
    <citation type="submission" date="2023-03" db="EMBL/GenBank/DDBJ databases">
        <title>Massive genome expansion in bonnet fungi (Mycena s.s.) driven by repeated elements and novel gene families across ecological guilds.</title>
        <authorList>
            <consortium name="Lawrence Berkeley National Laboratory"/>
            <person name="Harder C.B."/>
            <person name="Miyauchi S."/>
            <person name="Viragh M."/>
            <person name="Kuo A."/>
            <person name="Thoen E."/>
            <person name="Andreopoulos B."/>
            <person name="Lu D."/>
            <person name="Skrede I."/>
            <person name="Drula E."/>
            <person name="Henrissat B."/>
            <person name="Morin E."/>
            <person name="Kohler A."/>
            <person name="Barry K."/>
            <person name="LaButti K."/>
            <person name="Morin E."/>
            <person name="Salamov A."/>
            <person name="Lipzen A."/>
            <person name="Mereny Z."/>
            <person name="Hegedus B."/>
            <person name="Baldrian P."/>
            <person name="Stursova M."/>
            <person name="Weitz H."/>
            <person name="Taylor A."/>
            <person name="Grigoriev I.V."/>
            <person name="Nagy L.G."/>
            <person name="Martin F."/>
            <person name="Kauserud H."/>
        </authorList>
    </citation>
    <scope>NUCLEOTIDE SEQUENCE</scope>
    <source>
        <strain evidence="1">CBHHK182m</strain>
    </source>
</reference>
<keyword evidence="2" id="KW-1185">Reference proteome</keyword>
<organism evidence="1 2">
    <name type="scientific">Mycena metata</name>
    <dbReference type="NCBI Taxonomy" id="1033252"/>
    <lineage>
        <taxon>Eukaryota</taxon>
        <taxon>Fungi</taxon>
        <taxon>Dikarya</taxon>
        <taxon>Basidiomycota</taxon>
        <taxon>Agaricomycotina</taxon>
        <taxon>Agaricomycetes</taxon>
        <taxon>Agaricomycetidae</taxon>
        <taxon>Agaricales</taxon>
        <taxon>Marasmiineae</taxon>
        <taxon>Mycenaceae</taxon>
        <taxon>Mycena</taxon>
    </lineage>
</organism>
<evidence type="ECO:0008006" key="3">
    <source>
        <dbReference type="Google" id="ProtNLM"/>
    </source>
</evidence>
<dbReference type="Proteomes" id="UP001215598">
    <property type="component" value="Unassembled WGS sequence"/>
</dbReference>
<accession>A0AAD7J0I2</accession>
<evidence type="ECO:0000313" key="2">
    <source>
        <dbReference type="Proteomes" id="UP001215598"/>
    </source>
</evidence>
<proteinExistence type="predicted"/>
<name>A0AAD7J0I2_9AGAR</name>
<protein>
    <recommendedName>
        <fullName evidence="3">F-box domain-containing protein</fullName>
    </recommendedName>
</protein>
<comment type="caution">
    <text evidence="1">The sequence shown here is derived from an EMBL/GenBank/DDBJ whole genome shotgun (WGS) entry which is preliminary data.</text>
</comment>
<sequence length="432" mass="47451">MNSNSEDILREVFKCCLDSRFPHVQPFSPAEAPLLLCGVCIFWRAIALTTPQLWERLSICIGRESSDKAQPSQQLIKTWIARSGARPLTLVLKDLGLRSSVDIANNVLRIFLPHIHRWQSITFLLPNYPLPSALIGLGRLCDASQLQIANLEFGADPGFQTAGTPQVAGLAGLLTASSQLHTLYYRNDPCTLRFLDISWAHLTVIDLVPVWSPMSQIIDIMQKAPKLRSLSVFIAETCNVARPLLLPDLVILWIGSEVDLGPLFEQLTLPSLSNVNVFCGNTVPPQTDVINCVARSGCSLQIAIFKSLRISKAHLLTFLRLSPALLLFEFSDGGAATITDDILELLTAGTTSYLCPDLRIIRFLESSVSSTDGLLADMVVSRRAKGSPPSLSCLVVDFSDADLPTHAADIRRLKGLEEAPGFRVWINEPETE</sequence>